<gene>
    <name evidence="1" type="ORF">CPELLU_LOCUS2946</name>
</gene>
<comment type="caution">
    <text evidence="1">The sequence shown here is derived from an EMBL/GenBank/DDBJ whole genome shotgun (WGS) entry which is preliminary data.</text>
</comment>
<dbReference type="OrthoDB" id="2445596at2759"/>
<sequence length="211" mass="24371">MHIILLIDNAASHFDPNEEEHTDQDQTNSDFKEEIESNIIVSSSSKAFSKKHASNKKQKTYKNQVIHATDLQNEASLFDNSELNKILDKLSIENNYATTLNSTIINYFNDIDQTVATEDVLTDQQIITLIQNKAHNNNKNDSDDSDKEPSEVPIQEAYNALKTWITFFKQQQSSTFDMNDIKIFKKYDKITNRILLDLQKQSSIIDYFQKI</sequence>
<name>A0A9N8ZYQ2_9GLOM</name>
<evidence type="ECO:0000313" key="1">
    <source>
        <dbReference type="EMBL" id="CAG8511661.1"/>
    </source>
</evidence>
<evidence type="ECO:0000313" key="2">
    <source>
        <dbReference type="Proteomes" id="UP000789759"/>
    </source>
</evidence>
<dbReference type="AlphaFoldDB" id="A0A9N8ZYQ2"/>
<dbReference type="EMBL" id="CAJVQA010001358">
    <property type="protein sequence ID" value="CAG8511661.1"/>
    <property type="molecule type" value="Genomic_DNA"/>
</dbReference>
<accession>A0A9N8ZYQ2</accession>
<dbReference type="Proteomes" id="UP000789759">
    <property type="component" value="Unassembled WGS sequence"/>
</dbReference>
<proteinExistence type="predicted"/>
<organism evidence="1 2">
    <name type="scientific">Cetraspora pellucida</name>
    <dbReference type="NCBI Taxonomy" id="1433469"/>
    <lineage>
        <taxon>Eukaryota</taxon>
        <taxon>Fungi</taxon>
        <taxon>Fungi incertae sedis</taxon>
        <taxon>Mucoromycota</taxon>
        <taxon>Glomeromycotina</taxon>
        <taxon>Glomeromycetes</taxon>
        <taxon>Diversisporales</taxon>
        <taxon>Gigasporaceae</taxon>
        <taxon>Cetraspora</taxon>
    </lineage>
</organism>
<protein>
    <submittedName>
        <fullName evidence="1">14541_t:CDS:1</fullName>
    </submittedName>
</protein>
<reference evidence="1" key="1">
    <citation type="submission" date="2021-06" db="EMBL/GenBank/DDBJ databases">
        <authorList>
            <person name="Kallberg Y."/>
            <person name="Tangrot J."/>
            <person name="Rosling A."/>
        </authorList>
    </citation>
    <scope>NUCLEOTIDE SEQUENCE</scope>
    <source>
        <strain evidence="1">FL966</strain>
    </source>
</reference>
<keyword evidence="2" id="KW-1185">Reference proteome</keyword>